<keyword evidence="2" id="KW-1185">Reference proteome</keyword>
<reference evidence="1 2" key="1">
    <citation type="submission" date="2019-03" db="EMBL/GenBank/DDBJ databases">
        <title>First draft genome of Liparis tanakae, snailfish: a comprehensive survey of snailfish specific genes.</title>
        <authorList>
            <person name="Kim W."/>
            <person name="Song I."/>
            <person name="Jeong J.-H."/>
            <person name="Kim D."/>
            <person name="Kim S."/>
            <person name="Ryu S."/>
            <person name="Song J.Y."/>
            <person name="Lee S.K."/>
        </authorList>
    </citation>
    <scope>NUCLEOTIDE SEQUENCE [LARGE SCALE GENOMIC DNA]</scope>
    <source>
        <tissue evidence="1">Muscle</tissue>
    </source>
</reference>
<accession>A0A4Z2HE42</accession>
<proteinExistence type="predicted"/>
<organism evidence="1 2">
    <name type="scientific">Liparis tanakae</name>
    <name type="common">Tanaka's snailfish</name>
    <dbReference type="NCBI Taxonomy" id="230148"/>
    <lineage>
        <taxon>Eukaryota</taxon>
        <taxon>Metazoa</taxon>
        <taxon>Chordata</taxon>
        <taxon>Craniata</taxon>
        <taxon>Vertebrata</taxon>
        <taxon>Euteleostomi</taxon>
        <taxon>Actinopterygii</taxon>
        <taxon>Neopterygii</taxon>
        <taxon>Teleostei</taxon>
        <taxon>Neoteleostei</taxon>
        <taxon>Acanthomorphata</taxon>
        <taxon>Eupercaria</taxon>
        <taxon>Perciformes</taxon>
        <taxon>Cottioidei</taxon>
        <taxon>Cottales</taxon>
        <taxon>Liparidae</taxon>
        <taxon>Liparis</taxon>
    </lineage>
</organism>
<evidence type="ECO:0000313" key="1">
    <source>
        <dbReference type="EMBL" id="TNN63273.1"/>
    </source>
</evidence>
<gene>
    <name evidence="1" type="ORF">EYF80_026524</name>
</gene>
<sequence length="224" mass="24065">MGRLNRLSTKSWKVENRCRISSSDTLKPSSTLTAMVKDSRWLSLGGTTNQELNVDGLRVGAPHSEALLDDLLDLGQVGLQSLVAEHLGEHLRGGGAGRLTEISLCAFIRVQRWFGVSSAAQGVPIAAIGRRGQGVEKGACCVLQQQQQPRLRLGRALVSGRGAAGCFPVLQLVMRAVFSLQATKGPAASVRDVEPQRKPARGKNIAARILERCAQAAQHDDNRN</sequence>
<dbReference type="AlphaFoldDB" id="A0A4Z2HE42"/>
<comment type="caution">
    <text evidence="1">The sequence shown here is derived from an EMBL/GenBank/DDBJ whole genome shotgun (WGS) entry which is preliminary data.</text>
</comment>
<evidence type="ECO:0000313" key="2">
    <source>
        <dbReference type="Proteomes" id="UP000314294"/>
    </source>
</evidence>
<protein>
    <submittedName>
        <fullName evidence="1">Uncharacterized protein</fullName>
    </submittedName>
</protein>
<name>A0A4Z2HE42_9TELE</name>
<dbReference type="EMBL" id="SRLO01000277">
    <property type="protein sequence ID" value="TNN63273.1"/>
    <property type="molecule type" value="Genomic_DNA"/>
</dbReference>
<dbReference type="Proteomes" id="UP000314294">
    <property type="component" value="Unassembled WGS sequence"/>
</dbReference>